<evidence type="ECO:0000256" key="3">
    <source>
        <dbReference type="ARBA" id="ARBA00023163"/>
    </source>
</evidence>
<accession>A0A5B0E0J1</accession>
<dbReference type="SUPFAM" id="SSF46785">
    <property type="entry name" value="Winged helix' DNA-binding domain"/>
    <property type="match status" value="1"/>
</dbReference>
<keyword evidence="1" id="KW-0805">Transcription regulation</keyword>
<dbReference type="Gene3D" id="1.20.120.530">
    <property type="entry name" value="GntR ligand-binding domain-like"/>
    <property type="match status" value="1"/>
</dbReference>
<dbReference type="PROSITE" id="PS50949">
    <property type="entry name" value="HTH_GNTR"/>
    <property type="match status" value="1"/>
</dbReference>
<dbReference type="RefSeq" id="WP_149300298.1">
    <property type="nucleotide sequence ID" value="NZ_VTWH01000002.1"/>
</dbReference>
<sequence length="241" mass="26773">MAIPFETEALEAAPSLATMLTRKLREEIESRRIKSGERFPSDAEIAAAFGVSRTVVREAVSSLREAGLISTQRGRGSVVVANSPSPSFRIAAADLESMASLRQLYEFRTLIEKESAFLAAQRRTDEDLQAQRACLDQAAEASDLDESIEADIAFHLAIATAAQNEYFCRVLSTLRTATIARALMREDLDENARLALYKGEVQDEHRQIFEAIQRRDSNAAQDLIERHLGGTRLMQLSNSRD</sequence>
<dbReference type="EMBL" id="VTWH01000002">
    <property type="protein sequence ID" value="KAA0970989.1"/>
    <property type="molecule type" value="Genomic_DNA"/>
</dbReference>
<protein>
    <submittedName>
        <fullName evidence="5">FadR family transcriptional regulator</fullName>
    </submittedName>
</protein>
<dbReference type="SMART" id="SM00345">
    <property type="entry name" value="HTH_GNTR"/>
    <property type="match status" value="1"/>
</dbReference>
<dbReference type="InterPro" id="IPR008920">
    <property type="entry name" value="TF_FadR/GntR_C"/>
</dbReference>
<keyword evidence="3" id="KW-0804">Transcription</keyword>
<keyword evidence="2" id="KW-0238">DNA-binding</keyword>
<dbReference type="SUPFAM" id="SSF48008">
    <property type="entry name" value="GntR ligand-binding domain-like"/>
    <property type="match status" value="1"/>
</dbReference>
<dbReference type="Proteomes" id="UP000324738">
    <property type="component" value="Unassembled WGS sequence"/>
</dbReference>
<gene>
    <name evidence="5" type="ORF">FPY71_11055</name>
</gene>
<proteinExistence type="predicted"/>
<dbReference type="Pfam" id="PF07729">
    <property type="entry name" value="FCD"/>
    <property type="match status" value="1"/>
</dbReference>
<dbReference type="InterPro" id="IPR011711">
    <property type="entry name" value="GntR_C"/>
</dbReference>
<organism evidence="5 6">
    <name type="scientific">Aureimonas fodinaquatilis</name>
    <dbReference type="NCBI Taxonomy" id="2565783"/>
    <lineage>
        <taxon>Bacteria</taxon>
        <taxon>Pseudomonadati</taxon>
        <taxon>Pseudomonadota</taxon>
        <taxon>Alphaproteobacteria</taxon>
        <taxon>Hyphomicrobiales</taxon>
        <taxon>Aurantimonadaceae</taxon>
        <taxon>Aureimonas</taxon>
    </lineage>
</organism>
<dbReference type="PRINTS" id="PR00035">
    <property type="entry name" value="HTHGNTR"/>
</dbReference>
<comment type="caution">
    <text evidence="5">The sequence shown here is derived from an EMBL/GenBank/DDBJ whole genome shotgun (WGS) entry which is preliminary data.</text>
</comment>
<evidence type="ECO:0000313" key="5">
    <source>
        <dbReference type="EMBL" id="KAA0970989.1"/>
    </source>
</evidence>
<dbReference type="PANTHER" id="PTHR43537:SF5">
    <property type="entry name" value="UXU OPERON TRANSCRIPTIONAL REGULATOR"/>
    <property type="match status" value="1"/>
</dbReference>
<dbReference type="GO" id="GO:0003700">
    <property type="term" value="F:DNA-binding transcription factor activity"/>
    <property type="evidence" value="ECO:0007669"/>
    <property type="project" value="InterPro"/>
</dbReference>
<reference evidence="5 6" key="1">
    <citation type="submission" date="2019-08" db="EMBL/GenBank/DDBJ databases">
        <title>Aureimonas fodiniaquatilis sp. nov., isolated from a coal mine wastewater.</title>
        <authorList>
            <person name="Kim W."/>
        </authorList>
    </citation>
    <scope>NUCLEOTIDE SEQUENCE [LARGE SCALE GENOMIC DNA]</scope>
    <source>
        <strain evidence="5 6">CAU 1482</strain>
    </source>
</reference>
<dbReference type="AlphaFoldDB" id="A0A5B0E0J1"/>
<dbReference type="Pfam" id="PF00392">
    <property type="entry name" value="GntR"/>
    <property type="match status" value="1"/>
</dbReference>
<evidence type="ECO:0000256" key="2">
    <source>
        <dbReference type="ARBA" id="ARBA00023125"/>
    </source>
</evidence>
<evidence type="ECO:0000259" key="4">
    <source>
        <dbReference type="PROSITE" id="PS50949"/>
    </source>
</evidence>
<dbReference type="Gene3D" id="1.10.10.10">
    <property type="entry name" value="Winged helix-like DNA-binding domain superfamily/Winged helix DNA-binding domain"/>
    <property type="match status" value="1"/>
</dbReference>
<dbReference type="PANTHER" id="PTHR43537">
    <property type="entry name" value="TRANSCRIPTIONAL REGULATOR, GNTR FAMILY"/>
    <property type="match status" value="1"/>
</dbReference>
<dbReference type="GO" id="GO:0003677">
    <property type="term" value="F:DNA binding"/>
    <property type="evidence" value="ECO:0007669"/>
    <property type="project" value="UniProtKB-KW"/>
</dbReference>
<dbReference type="SMART" id="SM00895">
    <property type="entry name" value="FCD"/>
    <property type="match status" value="1"/>
</dbReference>
<dbReference type="InterPro" id="IPR036390">
    <property type="entry name" value="WH_DNA-bd_sf"/>
</dbReference>
<dbReference type="CDD" id="cd07377">
    <property type="entry name" value="WHTH_GntR"/>
    <property type="match status" value="1"/>
</dbReference>
<name>A0A5B0E0J1_9HYPH</name>
<dbReference type="OrthoDB" id="9809707at2"/>
<dbReference type="InterPro" id="IPR036388">
    <property type="entry name" value="WH-like_DNA-bd_sf"/>
</dbReference>
<evidence type="ECO:0000256" key="1">
    <source>
        <dbReference type="ARBA" id="ARBA00023015"/>
    </source>
</evidence>
<dbReference type="InterPro" id="IPR000524">
    <property type="entry name" value="Tscrpt_reg_HTH_GntR"/>
</dbReference>
<feature type="domain" description="HTH gntR-type" evidence="4">
    <location>
        <begin position="14"/>
        <end position="82"/>
    </location>
</feature>
<evidence type="ECO:0000313" key="6">
    <source>
        <dbReference type="Proteomes" id="UP000324738"/>
    </source>
</evidence>
<keyword evidence="6" id="KW-1185">Reference proteome</keyword>